<feature type="transmembrane region" description="Helical" evidence="1">
    <location>
        <begin position="257"/>
        <end position="277"/>
    </location>
</feature>
<feature type="transmembrane region" description="Helical" evidence="1">
    <location>
        <begin position="207"/>
        <end position="225"/>
    </location>
</feature>
<dbReference type="AlphaFoldDB" id="A0A135SBC0"/>
<evidence type="ECO:0000256" key="1">
    <source>
        <dbReference type="SAM" id="Phobius"/>
    </source>
</evidence>
<keyword evidence="1" id="KW-0812">Transmembrane</keyword>
<feature type="transmembrane region" description="Helical" evidence="1">
    <location>
        <begin position="344"/>
        <end position="368"/>
    </location>
</feature>
<organism evidence="2 3">
    <name type="scientific">Colletotrichum simmondsii</name>
    <dbReference type="NCBI Taxonomy" id="703756"/>
    <lineage>
        <taxon>Eukaryota</taxon>
        <taxon>Fungi</taxon>
        <taxon>Dikarya</taxon>
        <taxon>Ascomycota</taxon>
        <taxon>Pezizomycotina</taxon>
        <taxon>Sordariomycetes</taxon>
        <taxon>Hypocreomycetidae</taxon>
        <taxon>Glomerellales</taxon>
        <taxon>Glomerellaceae</taxon>
        <taxon>Colletotrichum</taxon>
        <taxon>Colletotrichum acutatum species complex</taxon>
    </lineage>
</organism>
<feature type="transmembrane region" description="Helical" evidence="1">
    <location>
        <begin position="177"/>
        <end position="195"/>
    </location>
</feature>
<feature type="transmembrane region" description="Helical" evidence="1">
    <location>
        <begin position="103"/>
        <end position="120"/>
    </location>
</feature>
<dbReference type="OrthoDB" id="4835799at2759"/>
<protein>
    <submittedName>
        <fullName evidence="2">FAD binding domain-containing protein</fullName>
    </submittedName>
</protein>
<evidence type="ECO:0000313" key="2">
    <source>
        <dbReference type="EMBL" id="KXH33213.1"/>
    </source>
</evidence>
<feature type="transmembrane region" description="Helical" evidence="1">
    <location>
        <begin position="16"/>
        <end position="36"/>
    </location>
</feature>
<evidence type="ECO:0000313" key="3">
    <source>
        <dbReference type="Proteomes" id="UP000070328"/>
    </source>
</evidence>
<keyword evidence="3" id="KW-1185">Reference proteome</keyword>
<reference evidence="2 3" key="1">
    <citation type="submission" date="2014-02" db="EMBL/GenBank/DDBJ databases">
        <title>The genome sequence of Colletotrichum simmondsii CBS122122.</title>
        <authorList>
            <person name="Baroncelli R."/>
            <person name="Thon M.R."/>
        </authorList>
    </citation>
    <scope>NUCLEOTIDE SEQUENCE [LARGE SCALE GENOMIC DNA]</scope>
    <source>
        <strain evidence="2 3">CBS122122</strain>
    </source>
</reference>
<dbReference type="EMBL" id="JFBX01000623">
    <property type="protein sequence ID" value="KXH33213.1"/>
    <property type="molecule type" value="Genomic_DNA"/>
</dbReference>
<keyword evidence="1" id="KW-1133">Transmembrane helix</keyword>
<name>A0A135SBC0_9PEZI</name>
<accession>A0A135SBC0</accession>
<comment type="caution">
    <text evidence="2">The sequence shown here is derived from an EMBL/GenBank/DDBJ whole genome shotgun (WGS) entry which is preliminary data.</text>
</comment>
<feature type="transmembrane region" description="Helical" evidence="1">
    <location>
        <begin position="132"/>
        <end position="157"/>
    </location>
</feature>
<keyword evidence="1" id="KW-0472">Membrane</keyword>
<sequence>MANPTSSPPPSSRHPLLTTLFTTIFALLAATGVYFIRIQPDHNSFSQNLTNLVETEKLQDGSRLYTTYTGLKPLDLGLTYLVASFAQGPLNLNEPARIQQIHFLLNFFPAVVIFNVEAYRSRNQWSFLSFHAAWAALYQTVGGGVIIPLYHLAYTLFTTRKTYLVSGGDVPLPLAKALLPASLLIFALPTAAMYYPWTSPRLAQNLIAFWQVAPVLVNAGIWLLASTVYKSQTSQTPETKETKTTTRKQTTLVLHRLYSAAILVAAASHFYTLYTIFTSQNNSLTLTNVFLPLNDISTGDVGTSLFQIFQWDFWLIFGSSRLWCALVVYDVQKQQHGKVDLKKFLAYYVMANNLEFVVGPGAVLAGVWRWREERLADIEAEAGRLEKEHSL</sequence>
<proteinExistence type="predicted"/>
<dbReference type="Proteomes" id="UP000070328">
    <property type="component" value="Unassembled WGS sequence"/>
</dbReference>
<gene>
    <name evidence="2" type="ORF">CSIM01_07645</name>
</gene>